<dbReference type="InterPro" id="IPR001296">
    <property type="entry name" value="Glyco_trans_1"/>
</dbReference>
<evidence type="ECO:0000313" key="3">
    <source>
        <dbReference type="EMBL" id="GIG22666.1"/>
    </source>
</evidence>
<comment type="caution">
    <text evidence="3">The sequence shown here is derived from an EMBL/GenBank/DDBJ whole genome shotgun (WGS) entry which is preliminary data.</text>
</comment>
<dbReference type="Proteomes" id="UP000632740">
    <property type="component" value="Unassembled WGS sequence"/>
</dbReference>
<dbReference type="Pfam" id="PF00534">
    <property type="entry name" value="Glycos_transf_1"/>
    <property type="match status" value="1"/>
</dbReference>
<accession>A0A919P6V3</accession>
<organism evidence="3 4">
    <name type="scientific">Cellulomonas chitinilytica</name>
    <dbReference type="NCBI Taxonomy" id="398759"/>
    <lineage>
        <taxon>Bacteria</taxon>
        <taxon>Bacillati</taxon>
        <taxon>Actinomycetota</taxon>
        <taxon>Actinomycetes</taxon>
        <taxon>Micrococcales</taxon>
        <taxon>Cellulomonadaceae</taxon>
        <taxon>Cellulomonas</taxon>
    </lineage>
</organism>
<protein>
    <submittedName>
        <fullName evidence="3">Glycosyl transferase</fullName>
    </submittedName>
</protein>
<dbReference type="Gene3D" id="3.40.50.2000">
    <property type="entry name" value="Glycogen Phosphorylase B"/>
    <property type="match status" value="2"/>
</dbReference>
<reference evidence="3" key="1">
    <citation type="submission" date="2021-01" db="EMBL/GenBank/DDBJ databases">
        <title>Whole genome shotgun sequence of Cellulomonas chitinilytica NBRC 110799.</title>
        <authorList>
            <person name="Komaki H."/>
            <person name="Tamura T."/>
        </authorList>
    </citation>
    <scope>NUCLEOTIDE SEQUENCE</scope>
    <source>
        <strain evidence="3">NBRC 110799</strain>
    </source>
</reference>
<dbReference type="PANTHER" id="PTHR12526:SF584">
    <property type="entry name" value="GLYCOSYLTRANSFERASE"/>
    <property type="match status" value="1"/>
</dbReference>
<dbReference type="SUPFAM" id="SSF53756">
    <property type="entry name" value="UDP-Glycosyltransferase/glycogen phosphorylase"/>
    <property type="match status" value="1"/>
</dbReference>
<keyword evidence="1 3" id="KW-0808">Transferase</keyword>
<name>A0A919P6V3_9CELL</name>
<proteinExistence type="predicted"/>
<dbReference type="AlphaFoldDB" id="A0A919P6V3"/>
<sequence length="390" mass="42507">MARPGSADVGGVLVHEWLARTGGSEKVFETLAAGFPDADLLCLWNDAPDRFGTRPVRETWLGRSPLRRHKAMALPIMPFVWRGRPAGGYDWVLASTHLFAHHVSFAGPAAPKFAYVHTPARYIWNPELDARGSAWAVRAVSAPLRPLDRRRAKEPVALAANSAFVRERIAAAWDRDAVVIHPPVEVELIQGVPSWADELAADERELLDSLPGTFVLGASRFVPYKRLDLVIAAGESAGVPVVIAGSGPLRDELVQRAARATVPVRFVDAPRDALLFALYERATVYVFPPVEDFGIMPVEAMACGCPVVANREGGASESVRPGVSGELVDVASPASVRDGLVRAAALDRRRVREHAVRFRRERFIDEIRTWLSAHGAPVGGPARLDGEQER</sequence>
<dbReference type="GO" id="GO:0016757">
    <property type="term" value="F:glycosyltransferase activity"/>
    <property type="evidence" value="ECO:0007669"/>
    <property type="project" value="InterPro"/>
</dbReference>
<gene>
    <name evidence="3" type="ORF">Cch01nite_33900</name>
</gene>
<keyword evidence="4" id="KW-1185">Reference proteome</keyword>
<evidence type="ECO:0000259" key="2">
    <source>
        <dbReference type="Pfam" id="PF00534"/>
    </source>
</evidence>
<dbReference type="PANTHER" id="PTHR12526">
    <property type="entry name" value="GLYCOSYLTRANSFERASE"/>
    <property type="match status" value="1"/>
</dbReference>
<dbReference type="EMBL" id="BONK01000012">
    <property type="protein sequence ID" value="GIG22666.1"/>
    <property type="molecule type" value="Genomic_DNA"/>
</dbReference>
<evidence type="ECO:0000256" key="1">
    <source>
        <dbReference type="ARBA" id="ARBA00022679"/>
    </source>
</evidence>
<feature type="domain" description="Glycosyl transferase family 1" evidence="2">
    <location>
        <begin position="214"/>
        <end position="344"/>
    </location>
</feature>
<evidence type="ECO:0000313" key="4">
    <source>
        <dbReference type="Proteomes" id="UP000632740"/>
    </source>
</evidence>